<dbReference type="InterPro" id="IPR022024">
    <property type="entry name" value="DUF3602"/>
</dbReference>
<feature type="compositionally biased region" description="Polar residues" evidence="1">
    <location>
        <begin position="58"/>
        <end position="97"/>
    </location>
</feature>
<comment type="caution">
    <text evidence="2">The sequence shown here is derived from an EMBL/GenBank/DDBJ whole genome shotgun (WGS) entry which is preliminary data.</text>
</comment>
<proteinExistence type="predicted"/>
<feature type="compositionally biased region" description="Basic and acidic residues" evidence="1">
    <location>
        <begin position="15"/>
        <end position="26"/>
    </location>
</feature>
<keyword evidence="3" id="KW-1185">Reference proteome</keyword>
<feature type="compositionally biased region" description="Low complexity" evidence="1">
    <location>
        <begin position="29"/>
        <end position="43"/>
    </location>
</feature>
<accession>A0ABR3R8D2</accession>
<evidence type="ECO:0000313" key="2">
    <source>
        <dbReference type="EMBL" id="KAL1600690.1"/>
    </source>
</evidence>
<gene>
    <name evidence="2" type="ORF">SLS60_007078</name>
</gene>
<reference evidence="2 3" key="1">
    <citation type="submission" date="2024-02" db="EMBL/GenBank/DDBJ databases">
        <title>De novo assembly and annotation of 12 fungi associated with fruit tree decline syndrome in Ontario, Canada.</title>
        <authorList>
            <person name="Sulman M."/>
            <person name="Ellouze W."/>
            <person name="Ilyukhin E."/>
        </authorList>
    </citation>
    <scope>NUCLEOTIDE SEQUENCE [LARGE SCALE GENOMIC DNA]</scope>
    <source>
        <strain evidence="2 3">M42-189</strain>
    </source>
</reference>
<dbReference type="Proteomes" id="UP001521785">
    <property type="component" value="Unassembled WGS sequence"/>
</dbReference>
<protein>
    <submittedName>
        <fullName evidence="2">Uncharacterized protein</fullName>
    </submittedName>
</protein>
<dbReference type="EMBL" id="JAKJXO020000009">
    <property type="protein sequence ID" value="KAL1600690.1"/>
    <property type="molecule type" value="Genomic_DNA"/>
</dbReference>
<dbReference type="PANTHER" id="PTHR34693">
    <property type="entry name" value="PROTEIN PAR32"/>
    <property type="match status" value="1"/>
</dbReference>
<evidence type="ECO:0000256" key="1">
    <source>
        <dbReference type="SAM" id="MobiDB-lite"/>
    </source>
</evidence>
<feature type="region of interest" description="Disordered" evidence="1">
    <location>
        <begin position="1"/>
        <end position="133"/>
    </location>
</feature>
<evidence type="ECO:0000313" key="3">
    <source>
        <dbReference type="Proteomes" id="UP001521785"/>
    </source>
</evidence>
<organism evidence="2 3">
    <name type="scientific">Paraconiothyrium brasiliense</name>
    <dbReference type="NCBI Taxonomy" id="300254"/>
    <lineage>
        <taxon>Eukaryota</taxon>
        <taxon>Fungi</taxon>
        <taxon>Dikarya</taxon>
        <taxon>Ascomycota</taxon>
        <taxon>Pezizomycotina</taxon>
        <taxon>Dothideomycetes</taxon>
        <taxon>Pleosporomycetidae</taxon>
        <taxon>Pleosporales</taxon>
        <taxon>Massarineae</taxon>
        <taxon>Didymosphaeriaceae</taxon>
        <taxon>Paraconiothyrium</taxon>
    </lineage>
</organism>
<dbReference type="Pfam" id="PF12223">
    <property type="entry name" value="DUF3602"/>
    <property type="match status" value="1"/>
</dbReference>
<feature type="compositionally biased region" description="Basic and acidic residues" evidence="1">
    <location>
        <begin position="118"/>
        <end position="133"/>
    </location>
</feature>
<sequence>MSGRGGAGNIIRAQEQSKKAVEDVEAQRTPTADAAPPTSTTSSQSYAHTGRGGAGNWYQPSQLAKEGTFSTPSDSTALPTTSKPNVSTPWHPENQQMPVARAGRGGAGNFVWKDEEEEKRQKEEREKLGEKVSENVERDVEAVLAKPPGALLGGVKAGRGW</sequence>
<name>A0ABR3R8D2_9PLEO</name>
<dbReference type="PANTHER" id="PTHR34693:SF5">
    <property type="match status" value="1"/>
</dbReference>
<dbReference type="InterPro" id="IPR053203">
    <property type="entry name" value="Cisplatin_resist-associated"/>
</dbReference>